<accession>A0ABT6QGJ1</accession>
<gene>
    <name evidence="1" type="ORF">POF45_00870</name>
</gene>
<dbReference type="Proteomes" id="UP001159100">
    <property type="component" value="Unassembled WGS sequence"/>
</dbReference>
<dbReference type="EMBL" id="JARBWL010000001">
    <property type="protein sequence ID" value="MDI2589984.1"/>
    <property type="molecule type" value="Genomic_DNA"/>
</dbReference>
<organism evidence="1 2">
    <name type="scientific">Pseudomonas fungipugnans</name>
    <dbReference type="NCBI Taxonomy" id="3024217"/>
    <lineage>
        <taxon>Bacteria</taxon>
        <taxon>Pseudomonadati</taxon>
        <taxon>Pseudomonadota</taxon>
        <taxon>Gammaproteobacteria</taxon>
        <taxon>Pseudomonadales</taxon>
        <taxon>Pseudomonadaceae</taxon>
        <taxon>Pseudomonas</taxon>
    </lineage>
</organism>
<name>A0ABT6QGJ1_9PSED</name>
<evidence type="ECO:0000313" key="2">
    <source>
        <dbReference type="Proteomes" id="UP001159100"/>
    </source>
</evidence>
<comment type="caution">
    <text evidence="1">The sequence shown here is derived from an EMBL/GenBank/DDBJ whole genome shotgun (WGS) entry which is preliminary data.</text>
</comment>
<sequence length="222" mass="25039">MDGFFRYQSKKYNDSLLRSGNLRIGTLYDFRKSEHKRGVADSYEGKKFVSHKIDSFSSEDNDPVGRKALTDFGMGDFSNCDGLGFRIQGSGSLTLRQNVESQDCFILSLSAVCSSKVFAQLEGSETCVEIIKPQGFIARLTKAITTKVLVKYHGIHAVEYTDADEVWNQQDWGGAPVTKKRTKFSGQYELRAIWTPVNTVEIEPLIIDDKKLTKCVRECLIR</sequence>
<evidence type="ECO:0000313" key="1">
    <source>
        <dbReference type="EMBL" id="MDI2589984.1"/>
    </source>
</evidence>
<reference evidence="1 2" key="1">
    <citation type="submission" date="2023-02" db="EMBL/GenBank/DDBJ databases">
        <title>Pseudomonas chrutzelriedensis sp. nov., a potently antifungal strain isolated from moss.</title>
        <authorList>
            <person name="Schnyder A."/>
            <person name="Kalawong R."/>
            <person name="Eberl L."/>
            <person name="Agnoli K."/>
        </authorList>
    </citation>
    <scope>NUCLEOTIDE SEQUENCE [LARGE SCALE GENOMIC DNA]</scope>
    <source>
        <strain evidence="1 2">681</strain>
    </source>
</reference>
<keyword evidence="2" id="KW-1185">Reference proteome</keyword>
<proteinExistence type="predicted"/>
<dbReference type="RefSeq" id="WP_282314779.1">
    <property type="nucleotide sequence ID" value="NZ_JARBWL010000001.1"/>
</dbReference>
<protein>
    <submittedName>
        <fullName evidence="1">Uncharacterized protein</fullName>
    </submittedName>
</protein>